<dbReference type="AlphaFoldDB" id="A0A2K0TMJ9"/>
<evidence type="ECO:0000313" key="1">
    <source>
        <dbReference type="EMBL" id="PNP46759.1"/>
    </source>
</evidence>
<accession>A0A2K0TMJ9</accession>
<sequence length="41" mass="4452">MEPTNPPREAARENTLALSFQRHGTKGAISARQGFINLPSS</sequence>
<comment type="caution">
    <text evidence="1">The sequence shown here is derived from an EMBL/GenBank/DDBJ whole genome shotgun (WGS) entry which is preliminary data.</text>
</comment>
<proteinExistence type="predicted"/>
<organism evidence="1 2">
    <name type="scientific">Trichoderma gamsii</name>
    <dbReference type="NCBI Taxonomy" id="398673"/>
    <lineage>
        <taxon>Eukaryota</taxon>
        <taxon>Fungi</taxon>
        <taxon>Dikarya</taxon>
        <taxon>Ascomycota</taxon>
        <taxon>Pezizomycotina</taxon>
        <taxon>Sordariomycetes</taxon>
        <taxon>Hypocreomycetidae</taxon>
        <taxon>Hypocreales</taxon>
        <taxon>Hypocreaceae</taxon>
        <taxon>Trichoderma</taxon>
    </lineage>
</organism>
<reference evidence="1 2" key="1">
    <citation type="submission" date="2017-02" db="EMBL/GenBank/DDBJ databases">
        <title>Genomes of Trichoderma spp. with biocontrol activity.</title>
        <authorList>
            <person name="Gardiner D."/>
            <person name="Kazan K."/>
            <person name="Vos C."/>
            <person name="Harvey P."/>
        </authorList>
    </citation>
    <scope>NUCLEOTIDE SEQUENCE [LARGE SCALE GENOMIC DNA]</scope>
    <source>
        <strain evidence="1 2">A5MH</strain>
    </source>
</reference>
<dbReference type="EMBL" id="MTYH01000014">
    <property type="protein sequence ID" value="PNP46759.1"/>
    <property type="molecule type" value="Genomic_DNA"/>
</dbReference>
<dbReference type="Proteomes" id="UP000236546">
    <property type="component" value="Unassembled WGS sequence"/>
</dbReference>
<gene>
    <name evidence="1" type="ORF">TGAMA5MH_01710</name>
</gene>
<evidence type="ECO:0000313" key="2">
    <source>
        <dbReference type="Proteomes" id="UP000236546"/>
    </source>
</evidence>
<name>A0A2K0TMJ9_9HYPO</name>
<protein>
    <submittedName>
        <fullName evidence="1">Uncharacterized protein</fullName>
    </submittedName>
</protein>